<accession>A0A9D4G1T2</accession>
<evidence type="ECO:0000313" key="2">
    <source>
        <dbReference type="EMBL" id="KAH3807569.1"/>
    </source>
</evidence>
<reference evidence="2" key="2">
    <citation type="submission" date="2020-11" db="EMBL/GenBank/DDBJ databases">
        <authorList>
            <person name="McCartney M.A."/>
            <person name="Auch B."/>
            <person name="Kono T."/>
            <person name="Mallez S."/>
            <person name="Becker A."/>
            <person name="Gohl D.M."/>
            <person name="Silverstein K.A.T."/>
            <person name="Koren S."/>
            <person name="Bechman K.B."/>
            <person name="Herman A."/>
            <person name="Abrahante J.E."/>
            <person name="Garbe J."/>
        </authorList>
    </citation>
    <scope>NUCLEOTIDE SEQUENCE</scope>
    <source>
        <strain evidence="2">Duluth1</strain>
        <tissue evidence="2">Whole animal</tissue>
    </source>
</reference>
<proteinExistence type="predicted"/>
<keyword evidence="3" id="KW-1185">Reference proteome</keyword>
<evidence type="ECO:0000256" key="1">
    <source>
        <dbReference type="SAM" id="MobiDB-lite"/>
    </source>
</evidence>
<feature type="compositionally biased region" description="Polar residues" evidence="1">
    <location>
        <begin position="42"/>
        <end position="53"/>
    </location>
</feature>
<protein>
    <submittedName>
        <fullName evidence="2">Uncharacterized protein</fullName>
    </submittedName>
</protein>
<gene>
    <name evidence="2" type="ORF">DPMN_135914</name>
</gene>
<organism evidence="2 3">
    <name type="scientific">Dreissena polymorpha</name>
    <name type="common">Zebra mussel</name>
    <name type="synonym">Mytilus polymorpha</name>
    <dbReference type="NCBI Taxonomy" id="45954"/>
    <lineage>
        <taxon>Eukaryota</taxon>
        <taxon>Metazoa</taxon>
        <taxon>Spiralia</taxon>
        <taxon>Lophotrochozoa</taxon>
        <taxon>Mollusca</taxon>
        <taxon>Bivalvia</taxon>
        <taxon>Autobranchia</taxon>
        <taxon>Heteroconchia</taxon>
        <taxon>Euheterodonta</taxon>
        <taxon>Imparidentia</taxon>
        <taxon>Neoheterodontei</taxon>
        <taxon>Myida</taxon>
        <taxon>Dreissenoidea</taxon>
        <taxon>Dreissenidae</taxon>
        <taxon>Dreissena</taxon>
    </lineage>
</organism>
<reference evidence="2" key="1">
    <citation type="journal article" date="2019" name="bioRxiv">
        <title>The Genome of the Zebra Mussel, Dreissena polymorpha: A Resource for Invasive Species Research.</title>
        <authorList>
            <person name="McCartney M.A."/>
            <person name="Auch B."/>
            <person name="Kono T."/>
            <person name="Mallez S."/>
            <person name="Zhang Y."/>
            <person name="Obille A."/>
            <person name="Becker A."/>
            <person name="Abrahante J.E."/>
            <person name="Garbe J."/>
            <person name="Badalamenti J.P."/>
            <person name="Herman A."/>
            <person name="Mangelson H."/>
            <person name="Liachko I."/>
            <person name="Sullivan S."/>
            <person name="Sone E.D."/>
            <person name="Koren S."/>
            <person name="Silverstein K.A.T."/>
            <person name="Beckman K.B."/>
            <person name="Gohl D.M."/>
        </authorList>
    </citation>
    <scope>NUCLEOTIDE SEQUENCE</scope>
    <source>
        <strain evidence="2">Duluth1</strain>
        <tissue evidence="2">Whole animal</tissue>
    </source>
</reference>
<feature type="compositionally biased region" description="Low complexity" evidence="1">
    <location>
        <begin position="31"/>
        <end position="41"/>
    </location>
</feature>
<dbReference type="Proteomes" id="UP000828390">
    <property type="component" value="Unassembled WGS sequence"/>
</dbReference>
<comment type="caution">
    <text evidence="2">The sequence shown here is derived from an EMBL/GenBank/DDBJ whole genome shotgun (WGS) entry which is preliminary data.</text>
</comment>
<name>A0A9D4G1T2_DREPO</name>
<feature type="region of interest" description="Disordered" evidence="1">
    <location>
        <begin position="16"/>
        <end position="53"/>
    </location>
</feature>
<dbReference type="AlphaFoldDB" id="A0A9D4G1T2"/>
<evidence type="ECO:0000313" key="3">
    <source>
        <dbReference type="Proteomes" id="UP000828390"/>
    </source>
</evidence>
<dbReference type="EMBL" id="JAIWYP010000006">
    <property type="protein sequence ID" value="KAH3807569.1"/>
    <property type="molecule type" value="Genomic_DNA"/>
</dbReference>
<sequence>MDPLYPQCCGRERANKDMHKWMLQQQKQHQSSATTSSNNNNVHNGNQPFSGQRFPNTIWAFVLKMLWKSILRRYVMNPAREARY</sequence>